<gene>
    <name evidence="1" type="ORF">MLD38_029098</name>
</gene>
<comment type="caution">
    <text evidence="1">The sequence shown here is derived from an EMBL/GenBank/DDBJ whole genome shotgun (WGS) entry which is preliminary data.</text>
</comment>
<keyword evidence="2" id="KW-1185">Reference proteome</keyword>
<proteinExistence type="predicted"/>
<name>A0ACB9N2N3_9MYRT</name>
<reference evidence="2" key="1">
    <citation type="journal article" date="2023" name="Front. Plant Sci.">
        <title>Chromosomal-level genome assembly of Melastoma candidum provides insights into trichome evolution.</title>
        <authorList>
            <person name="Zhong Y."/>
            <person name="Wu W."/>
            <person name="Sun C."/>
            <person name="Zou P."/>
            <person name="Liu Y."/>
            <person name="Dai S."/>
            <person name="Zhou R."/>
        </authorList>
    </citation>
    <scope>NUCLEOTIDE SEQUENCE [LARGE SCALE GENOMIC DNA]</scope>
</reference>
<evidence type="ECO:0000313" key="2">
    <source>
        <dbReference type="Proteomes" id="UP001057402"/>
    </source>
</evidence>
<evidence type="ECO:0000313" key="1">
    <source>
        <dbReference type="EMBL" id="KAI4330853.1"/>
    </source>
</evidence>
<organism evidence="1 2">
    <name type="scientific">Melastoma candidum</name>
    <dbReference type="NCBI Taxonomy" id="119954"/>
    <lineage>
        <taxon>Eukaryota</taxon>
        <taxon>Viridiplantae</taxon>
        <taxon>Streptophyta</taxon>
        <taxon>Embryophyta</taxon>
        <taxon>Tracheophyta</taxon>
        <taxon>Spermatophyta</taxon>
        <taxon>Magnoliopsida</taxon>
        <taxon>eudicotyledons</taxon>
        <taxon>Gunneridae</taxon>
        <taxon>Pentapetalae</taxon>
        <taxon>rosids</taxon>
        <taxon>malvids</taxon>
        <taxon>Myrtales</taxon>
        <taxon>Melastomataceae</taxon>
        <taxon>Melastomatoideae</taxon>
        <taxon>Melastomateae</taxon>
        <taxon>Melastoma</taxon>
    </lineage>
</organism>
<sequence>MVNKLPGMVEALALKALAWEKERGADFTYDGIQLLSMLEEYNILRQEKEQEQRRLREEKKIQGQLMAEREALYGSKPSPSKTQLIKKPPRKSTGGKVKQGKKHQSTQFLENINTTSSVGRRGLDIAGIPSREQSFDATSIAREPESPMTRNPFSPVSVTRPTKSNSMTDNNSSTDQQEIVSKAQVASSIFSTPSKTSIFADEENRTPYTMRAPLSHHPIYHLHPDADHNHTRPQQASPT</sequence>
<dbReference type="EMBL" id="CM042887">
    <property type="protein sequence ID" value="KAI4330853.1"/>
    <property type="molecule type" value="Genomic_DNA"/>
</dbReference>
<dbReference type="Proteomes" id="UP001057402">
    <property type="component" value="Chromosome 8"/>
</dbReference>
<accession>A0ACB9N2N3</accession>
<protein>
    <submittedName>
        <fullName evidence="1">Uncharacterized protein</fullName>
    </submittedName>
</protein>